<dbReference type="Proteomes" id="UP000830729">
    <property type="component" value="Chromosome"/>
</dbReference>
<organism evidence="1 2">
    <name type="scientific">Halorussus limi</name>
    <dbReference type="NCBI Taxonomy" id="2938695"/>
    <lineage>
        <taxon>Archaea</taxon>
        <taxon>Methanobacteriati</taxon>
        <taxon>Methanobacteriota</taxon>
        <taxon>Stenosarchaea group</taxon>
        <taxon>Halobacteria</taxon>
        <taxon>Halobacteriales</taxon>
        <taxon>Haladaptataceae</taxon>
        <taxon>Halorussus</taxon>
    </lineage>
</organism>
<dbReference type="KEGG" id="halx:M0R89_07570"/>
<proteinExistence type="predicted"/>
<protein>
    <submittedName>
        <fullName evidence="1">Uncharacterized protein</fullName>
    </submittedName>
</protein>
<dbReference type="AlphaFoldDB" id="A0A8U0HYA7"/>
<gene>
    <name evidence="1" type="ORF">M0R89_07570</name>
</gene>
<dbReference type="PROSITE" id="PS51257">
    <property type="entry name" value="PROKAR_LIPOPROTEIN"/>
    <property type="match status" value="1"/>
</dbReference>
<dbReference type="EMBL" id="CP096659">
    <property type="protein sequence ID" value="UPV75907.1"/>
    <property type="molecule type" value="Genomic_DNA"/>
</dbReference>
<accession>A0A8U0HYA7</accession>
<dbReference type="RefSeq" id="WP_248651944.1">
    <property type="nucleotide sequence ID" value="NZ_CP096659.1"/>
</dbReference>
<keyword evidence="2" id="KW-1185">Reference proteome</keyword>
<evidence type="ECO:0000313" key="1">
    <source>
        <dbReference type="EMBL" id="UPV75907.1"/>
    </source>
</evidence>
<name>A0A8U0HYA7_9EURY</name>
<reference evidence="1 2" key="1">
    <citation type="submission" date="2022-04" db="EMBL/GenBank/DDBJ databases">
        <title>Diverse halophilic archaea isolated from saline environments.</title>
        <authorList>
            <person name="Cui H.-L."/>
        </authorList>
    </citation>
    <scope>NUCLEOTIDE SEQUENCE [LARGE SCALE GENOMIC DNA]</scope>
    <source>
        <strain evidence="1 2">XZYJT49</strain>
    </source>
</reference>
<sequence>MKRRHLLETAVVASITSAGCTSSLTGASKTPAHTVSVYHEDEEVTRDVTVAVRNDAGETLFERSYTMSESNEADEDATFPESSDPATVLVTVDGTKFEKQWPNPDCSGNNWAGVEVWISGTSESALDVRIEGNCQHKYVES</sequence>
<evidence type="ECO:0000313" key="2">
    <source>
        <dbReference type="Proteomes" id="UP000830729"/>
    </source>
</evidence>
<dbReference type="GeneID" id="72185047"/>